<reference evidence="2" key="1">
    <citation type="submission" date="2018-08" db="EMBL/GenBank/DDBJ databases">
        <title>Comparative mitochondrial genomics of the basidiomycete Termitomyces.</title>
        <authorList>
            <person name="Nieuwenhuis M."/>
        </authorList>
    </citation>
    <scope>NUCLEOTIDE SEQUENCE</scope>
    <source>
        <strain evidence="2">Mi166</strain>
    </source>
</reference>
<evidence type="ECO:0000313" key="2">
    <source>
        <dbReference type="EMBL" id="AYE93221.1"/>
    </source>
</evidence>
<dbReference type="AlphaFoldDB" id="A0A386TYL6"/>
<protein>
    <submittedName>
        <fullName evidence="2">DNA polymerase</fullName>
    </submittedName>
</protein>
<evidence type="ECO:0000313" key="3">
    <source>
        <dbReference type="EMBL" id="AYE93271.1"/>
    </source>
</evidence>
<evidence type="ECO:0000256" key="1">
    <source>
        <dbReference type="SAM" id="Coils"/>
    </source>
</evidence>
<keyword evidence="1" id="KW-0175">Coiled coil</keyword>
<accession>A0A386TYL6</accession>
<name>A0A386TYL6_9AGAR</name>
<keyword evidence="2" id="KW-0496">Mitochondrion</keyword>
<geneLocation type="mitochondrion" evidence="2"/>
<dbReference type="EMBL" id="MH725795">
    <property type="protein sequence ID" value="AYE93271.1"/>
    <property type="molecule type" value="Genomic_DNA"/>
</dbReference>
<proteinExistence type="predicted"/>
<sequence>MDEVLNFDIDKENGINTDTYWTDDGGGARNVYINNDLFDVKFSSTAKHKSVKNRKKLNKVVNKKINELESEKSILLAKVKGGYTNYNQYRCVLGNLLELTDNKELLINRVKENLMVELDNEKLYALLINIHYVKDGVLNGISPMKSVIVTGNSNAQLIAVNILNGLNKVINEYNIENDECIVRVHWRDWIPEEDYAKLVAPIDRDAIVNEVLRDEANLNLDSKSKLDKIMKIMSVDKIVNYVDEFPTFYSVTQLEVYSPEGELVNTFYIFLFSLI</sequence>
<organism evidence="2">
    <name type="scientific">Termitomyces sp</name>
    <dbReference type="NCBI Taxonomy" id="1916073"/>
    <lineage>
        <taxon>Eukaryota</taxon>
        <taxon>Fungi</taxon>
        <taxon>Dikarya</taxon>
        <taxon>Basidiomycota</taxon>
        <taxon>Agaricomycotina</taxon>
        <taxon>Agaricomycetes</taxon>
        <taxon>Agaricomycetidae</taxon>
        <taxon>Agaricales</taxon>
        <taxon>Tricholomatineae</taxon>
        <taxon>Lyophyllaceae</taxon>
        <taxon>Termitomyces</taxon>
    </lineage>
</organism>
<gene>
    <name evidence="3" type="ORF">C0995_000039</name>
    <name evidence="2" type="ORF">C0995_000091</name>
</gene>
<feature type="coiled-coil region" evidence="1">
    <location>
        <begin position="51"/>
        <end position="78"/>
    </location>
</feature>
<dbReference type="EMBL" id="MH725795">
    <property type="protein sequence ID" value="AYE93221.1"/>
    <property type="molecule type" value="Genomic_DNA"/>
</dbReference>